<name>A0A316V3W5_9BASI</name>
<dbReference type="Pfam" id="PF05347">
    <property type="entry name" value="Complex1_LYR"/>
    <property type="match status" value="1"/>
</dbReference>
<dbReference type="InterPro" id="IPR051522">
    <property type="entry name" value="ISC_assembly_LYR"/>
</dbReference>
<dbReference type="OrthoDB" id="275715at2759"/>
<feature type="compositionally biased region" description="Polar residues" evidence="2">
    <location>
        <begin position="60"/>
        <end position="73"/>
    </location>
</feature>
<dbReference type="Proteomes" id="UP000245771">
    <property type="component" value="Unassembled WGS sequence"/>
</dbReference>
<dbReference type="GO" id="GO:0005739">
    <property type="term" value="C:mitochondrion"/>
    <property type="evidence" value="ECO:0007669"/>
    <property type="project" value="TreeGrafter"/>
</dbReference>
<dbReference type="InParanoid" id="A0A316V3W5"/>
<dbReference type="EMBL" id="KZ819606">
    <property type="protein sequence ID" value="PWN32247.1"/>
    <property type="molecule type" value="Genomic_DNA"/>
</dbReference>
<dbReference type="STRING" id="1280837.A0A316V3W5"/>
<evidence type="ECO:0000259" key="3">
    <source>
        <dbReference type="Pfam" id="PF05347"/>
    </source>
</evidence>
<comment type="similarity">
    <text evidence="1">Belongs to the complex I LYR family.</text>
</comment>
<reference evidence="4 5" key="1">
    <citation type="journal article" date="2018" name="Mol. Biol. Evol.">
        <title>Broad Genomic Sampling Reveals a Smut Pathogenic Ancestry of the Fungal Clade Ustilaginomycotina.</title>
        <authorList>
            <person name="Kijpornyongpan T."/>
            <person name="Mondo S.J."/>
            <person name="Barry K."/>
            <person name="Sandor L."/>
            <person name="Lee J."/>
            <person name="Lipzen A."/>
            <person name="Pangilinan J."/>
            <person name="LaButti K."/>
            <person name="Hainaut M."/>
            <person name="Henrissat B."/>
            <person name="Grigoriev I.V."/>
            <person name="Spatafora J.W."/>
            <person name="Aime M.C."/>
        </authorList>
    </citation>
    <scope>NUCLEOTIDE SEQUENCE [LARGE SCALE GENOMIC DNA]</scope>
    <source>
        <strain evidence="4 5">MCA 3882</strain>
    </source>
</reference>
<evidence type="ECO:0000256" key="2">
    <source>
        <dbReference type="SAM" id="MobiDB-lite"/>
    </source>
</evidence>
<gene>
    <name evidence="4" type="ORF">FA14DRAFT_162433</name>
</gene>
<keyword evidence="5" id="KW-1185">Reference proteome</keyword>
<dbReference type="PANTHER" id="PTHR13166">
    <property type="entry name" value="PROTEIN C6ORF149"/>
    <property type="match status" value="1"/>
</dbReference>
<dbReference type="PANTHER" id="PTHR13166:SF7">
    <property type="entry name" value="LYR MOTIF-CONTAINING PROTEIN 4"/>
    <property type="match status" value="1"/>
</dbReference>
<dbReference type="GO" id="GO:0016226">
    <property type="term" value="P:iron-sulfur cluster assembly"/>
    <property type="evidence" value="ECO:0007669"/>
    <property type="project" value="InterPro"/>
</dbReference>
<feature type="region of interest" description="Disordered" evidence="2">
    <location>
        <begin position="60"/>
        <end position="92"/>
    </location>
</feature>
<feature type="domain" description="Complex 1 LYR protein" evidence="3">
    <location>
        <begin position="8"/>
        <end position="44"/>
    </location>
</feature>
<dbReference type="InterPro" id="IPR008011">
    <property type="entry name" value="Complex1_LYR_dom"/>
</dbReference>
<dbReference type="InterPro" id="IPR045297">
    <property type="entry name" value="Complex1_LYR_LYRM4"/>
</dbReference>
<dbReference type="GO" id="GO:1990221">
    <property type="term" value="C:L-cysteine desulfurase complex"/>
    <property type="evidence" value="ECO:0007669"/>
    <property type="project" value="TreeGrafter"/>
</dbReference>
<accession>A0A316V3W5</accession>
<dbReference type="AlphaFoldDB" id="A0A316V3W5"/>
<dbReference type="GeneID" id="37021387"/>
<feature type="region of interest" description="Disordered" evidence="2">
    <location>
        <begin position="135"/>
        <end position="173"/>
    </location>
</feature>
<proteinExistence type="inferred from homology"/>
<dbReference type="CDD" id="cd20264">
    <property type="entry name" value="Complex1_LYR_LYRM4"/>
    <property type="match status" value="1"/>
</dbReference>
<protein>
    <recommendedName>
        <fullName evidence="3">Complex 1 LYR protein domain-containing protein</fullName>
    </recommendedName>
</protein>
<evidence type="ECO:0000313" key="4">
    <source>
        <dbReference type="EMBL" id="PWN32247.1"/>
    </source>
</evidence>
<sequence length="173" mass="18362">MSAAPTRQQFLRLYRDYLNTAQSFSSYNFRTYFLRRSRDMFRSNLLPASEATLSSPISKASGRTTLASPSTLASPIPNALSSSTSSSGISDEERLKTFYETAKKDLSVLRRAALTNRMYEGERLVIEKPQLIVGGGGAGAEAATGGSGQPVATPQSSGGAPPSNDGSEGSGRQ</sequence>
<evidence type="ECO:0000313" key="5">
    <source>
        <dbReference type="Proteomes" id="UP000245771"/>
    </source>
</evidence>
<organism evidence="4 5">
    <name type="scientific">Meira miltonrushii</name>
    <dbReference type="NCBI Taxonomy" id="1280837"/>
    <lineage>
        <taxon>Eukaryota</taxon>
        <taxon>Fungi</taxon>
        <taxon>Dikarya</taxon>
        <taxon>Basidiomycota</taxon>
        <taxon>Ustilaginomycotina</taxon>
        <taxon>Exobasidiomycetes</taxon>
        <taxon>Exobasidiales</taxon>
        <taxon>Brachybasidiaceae</taxon>
        <taxon>Meira</taxon>
    </lineage>
</organism>
<dbReference type="RefSeq" id="XP_025352549.1">
    <property type="nucleotide sequence ID" value="XM_025499606.1"/>
</dbReference>
<evidence type="ECO:0000256" key="1">
    <source>
        <dbReference type="ARBA" id="ARBA00009508"/>
    </source>
</evidence>